<comment type="similarity">
    <text evidence="1">Belongs to the PIGL family.</text>
</comment>
<dbReference type="Gene3D" id="3.40.50.10320">
    <property type="entry name" value="LmbE-like"/>
    <property type="match status" value="1"/>
</dbReference>
<evidence type="ECO:0000313" key="4">
    <source>
        <dbReference type="RefSeq" id="XP_017873614.1"/>
    </source>
</evidence>
<evidence type="ECO:0000256" key="1">
    <source>
        <dbReference type="ARBA" id="ARBA00006066"/>
    </source>
</evidence>
<dbReference type="PANTHER" id="PTHR12993:SF11">
    <property type="entry name" value="N-ACETYLGLUCOSAMINYL-PHOSPHATIDYLINOSITOL DE-N-ACETYLASE"/>
    <property type="match status" value="1"/>
</dbReference>
<dbReference type="RefSeq" id="XP_017873614.1">
    <property type="nucleotide sequence ID" value="XM_018018125.1"/>
</dbReference>
<gene>
    <name evidence="4" type="primary">LOC108621035</name>
</gene>
<sequence>MKLNWLREYLANIINASRIYETITLPFAEVRLEQLTPQAIYCRIKSTSAEALEHILIACAVYFLVCLGLYKLTLWLSVSGVTGAKQNQQEHHLQQHDGTGDNTAKGLRNTLQKGLRLRSVHLPNAALMGRVLLVIAHPDDECMFFGPLIYSLTQRDGCQVYVLCLSNGNYEQQAQSRREELFRACKRLGIAESNIILVNATNLPDDPNVEWRPDAVASFILHTVESLDIKAIFTFDRDGVSSHPNHCAVYYAAASLCLANLLPKACKFYTLDSINLVRKYLSLFDFLCTCFMSTHWCVLSWKEASVVRSAMMEHRSQMKWFRWLYIYTSRYMYINSMREINLSDVELEMQIHDN</sequence>
<dbReference type="InterPro" id="IPR024078">
    <property type="entry name" value="LmbE-like_dom_sf"/>
</dbReference>
<dbReference type="GeneID" id="108621035"/>
<dbReference type="InterPro" id="IPR003737">
    <property type="entry name" value="GlcNAc_PI_deacetylase-related"/>
</dbReference>
<name>A0ABM1Q2C8_DROAR</name>
<evidence type="ECO:0000256" key="2">
    <source>
        <dbReference type="ARBA" id="ARBA00012176"/>
    </source>
</evidence>
<keyword evidence="3" id="KW-1185">Reference proteome</keyword>
<dbReference type="Pfam" id="PF02585">
    <property type="entry name" value="PIG-L"/>
    <property type="match status" value="1"/>
</dbReference>
<reference evidence="3" key="2">
    <citation type="journal article" date="2016" name="G3 (Bethesda)">
        <title>Genome Evolution in Three Species of Cactophilic Drosophila.</title>
        <authorList>
            <person name="Sanchez-Flores A."/>
            <person name="Penazola F."/>
            <person name="Carpinteyro-Ponce J."/>
            <person name="Nazario-Yepiz N."/>
            <person name="Abreu-Goodger C."/>
            <person name="Machado C.A."/>
            <person name="Markow T.A."/>
        </authorList>
    </citation>
    <scope>NUCLEOTIDE SEQUENCE [LARGE SCALE GENOMIC DNA]</scope>
</reference>
<organism evidence="3 4">
    <name type="scientific">Drosophila arizonae</name>
    <name type="common">Fruit fly</name>
    <dbReference type="NCBI Taxonomy" id="7263"/>
    <lineage>
        <taxon>Eukaryota</taxon>
        <taxon>Metazoa</taxon>
        <taxon>Ecdysozoa</taxon>
        <taxon>Arthropoda</taxon>
        <taxon>Hexapoda</taxon>
        <taxon>Insecta</taxon>
        <taxon>Pterygota</taxon>
        <taxon>Neoptera</taxon>
        <taxon>Endopterygota</taxon>
        <taxon>Diptera</taxon>
        <taxon>Brachycera</taxon>
        <taxon>Muscomorpha</taxon>
        <taxon>Ephydroidea</taxon>
        <taxon>Drosophilidae</taxon>
        <taxon>Drosophila</taxon>
    </lineage>
</organism>
<dbReference type="SUPFAM" id="SSF102588">
    <property type="entry name" value="LmbE-like"/>
    <property type="match status" value="1"/>
</dbReference>
<evidence type="ECO:0000313" key="3">
    <source>
        <dbReference type="Proteomes" id="UP000694904"/>
    </source>
</evidence>
<proteinExistence type="inferred from homology"/>
<dbReference type="EC" id="3.5.1.89" evidence="2"/>
<dbReference type="PANTHER" id="PTHR12993">
    <property type="entry name" value="N-ACETYLGLUCOSAMINYL-PHOSPHATIDYLINOSITOL DE-N-ACETYLASE-RELATED"/>
    <property type="match status" value="1"/>
</dbReference>
<reference evidence="3" key="1">
    <citation type="journal article" date="1997" name="Nucleic Acids Res.">
        <title>tRNAscan-SE: a program for improved detection of transfer RNA genes in genomic sequence.</title>
        <authorList>
            <person name="Lowe T.M."/>
            <person name="Eddy S.R."/>
        </authorList>
    </citation>
    <scope>NUCLEOTIDE SEQUENCE [LARGE SCALE GENOMIC DNA]</scope>
</reference>
<dbReference type="Proteomes" id="UP000694904">
    <property type="component" value="Chromosome 2"/>
</dbReference>
<reference evidence="4" key="3">
    <citation type="submission" date="2025-08" db="UniProtKB">
        <authorList>
            <consortium name="RefSeq"/>
        </authorList>
    </citation>
    <scope>IDENTIFICATION</scope>
    <source>
        <tissue evidence="4">Whole organism</tissue>
    </source>
</reference>
<protein>
    <recommendedName>
        <fullName evidence="2">N-acetylglucosaminylphosphatidylinositol deacetylase</fullName>
        <ecNumber evidence="2">3.5.1.89</ecNumber>
    </recommendedName>
</protein>
<accession>A0ABM1Q2C8</accession>